<name>K8E6C2_CARML</name>
<dbReference type="KEGG" id="cml:BN424_2903"/>
<dbReference type="AlphaFoldDB" id="K8E6C2"/>
<dbReference type="Proteomes" id="UP000000212">
    <property type="component" value="Chromosome"/>
</dbReference>
<proteinExistence type="predicted"/>
<protein>
    <submittedName>
        <fullName evidence="1">Uncharacterized protein</fullName>
    </submittedName>
</protein>
<reference evidence="2" key="1">
    <citation type="journal article" date="2013" name="Genome Announc.">
        <title>Complete Chromosome Sequence of Carnobacterium maltaromaticum LMA 28.</title>
        <authorList>
            <person name="Cailliez-Grimal C."/>
            <person name="Chaillou S."/>
            <person name="Anba-Mondoloni J."/>
            <person name="Loux V."/>
            <person name="Afzal M.I."/>
            <person name="Rahman A."/>
            <person name="Kergourlay G."/>
            <person name="Champomier-Verges M.C."/>
            <person name="Zagorec M."/>
            <person name="Dalgaard P."/>
            <person name="Leisner J.J."/>
            <person name="Prevost H."/>
            <person name="Revol-Junelles A.M."/>
            <person name="Borges F."/>
        </authorList>
    </citation>
    <scope>NUCLEOTIDE SEQUENCE</scope>
    <source>
        <strain evidence="2">LMA28</strain>
    </source>
</reference>
<keyword evidence="2" id="KW-1185">Reference proteome</keyword>
<sequence>MKRHTTNYSNTFIAVAEDYTKSYCWGVHSDQDEESLQQIKARH</sequence>
<accession>K8E6C2</accession>
<gene>
    <name evidence="1" type="ORF">BN424_2903</name>
</gene>
<organism evidence="1 2">
    <name type="scientific">Carnobacterium maltaromaticum LMA28</name>
    <dbReference type="NCBI Taxonomy" id="1234679"/>
    <lineage>
        <taxon>Bacteria</taxon>
        <taxon>Bacillati</taxon>
        <taxon>Bacillota</taxon>
        <taxon>Bacilli</taxon>
        <taxon>Lactobacillales</taxon>
        <taxon>Carnobacteriaceae</taxon>
        <taxon>Carnobacterium</taxon>
    </lineage>
</organism>
<dbReference type="RefSeq" id="WP_015077345.1">
    <property type="nucleotide sequence ID" value="NC_019425.2"/>
</dbReference>
<dbReference type="HOGENOM" id="CLU_3231266_0_0_9"/>
<dbReference type="EMBL" id="HE999757">
    <property type="protein sequence ID" value="CCO12324.2"/>
    <property type="molecule type" value="Genomic_DNA"/>
</dbReference>
<evidence type="ECO:0000313" key="1">
    <source>
        <dbReference type="EMBL" id="CCO12324.2"/>
    </source>
</evidence>
<evidence type="ECO:0000313" key="2">
    <source>
        <dbReference type="Proteomes" id="UP000000212"/>
    </source>
</evidence>